<proteinExistence type="predicted"/>
<sequence>MHEENKQNLKEMNNHQQFFSALLKPTKIYRFS</sequence>
<reference evidence="1" key="1">
    <citation type="submission" date="2014-09" db="EMBL/GenBank/DDBJ databases">
        <authorList>
            <person name="Magalhaes I.L.F."/>
            <person name="Oliveira U."/>
            <person name="Santos F.R."/>
            <person name="Vidigal T.H.D.A."/>
            <person name="Brescovit A.D."/>
            <person name="Santos A.J."/>
        </authorList>
    </citation>
    <scope>NUCLEOTIDE SEQUENCE</scope>
    <source>
        <tissue evidence="1">Shoot tissue taken approximately 20 cm above the soil surface</tissue>
    </source>
</reference>
<organism evidence="1">
    <name type="scientific">Arundo donax</name>
    <name type="common">Giant reed</name>
    <name type="synonym">Donax arundinaceus</name>
    <dbReference type="NCBI Taxonomy" id="35708"/>
    <lineage>
        <taxon>Eukaryota</taxon>
        <taxon>Viridiplantae</taxon>
        <taxon>Streptophyta</taxon>
        <taxon>Embryophyta</taxon>
        <taxon>Tracheophyta</taxon>
        <taxon>Spermatophyta</taxon>
        <taxon>Magnoliopsida</taxon>
        <taxon>Liliopsida</taxon>
        <taxon>Poales</taxon>
        <taxon>Poaceae</taxon>
        <taxon>PACMAD clade</taxon>
        <taxon>Arundinoideae</taxon>
        <taxon>Arundineae</taxon>
        <taxon>Arundo</taxon>
    </lineage>
</organism>
<reference evidence="1" key="2">
    <citation type="journal article" date="2015" name="Data Brief">
        <title>Shoot transcriptome of the giant reed, Arundo donax.</title>
        <authorList>
            <person name="Barrero R.A."/>
            <person name="Guerrero F.D."/>
            <person name="Moolhuijzen P."/>
            <person name="Goolsby J.A."/>
            <person name="Tidwell J."/>
            <person name="Bellgard S.E."/>
            <person name="Bellgard M.I."/>
        </authorList>
    </citation>
    <scope>NUCLEOTIDE SEQUENCE</scope>
    <source>
        <tissue evidence="1">Shoot tissue taken approximately 20 cm above the soil surface</tissue>
    </source>
</reference>
<evidence type="ECO:0000313" key="1">
    <source>
        <dbReference type="EMBL" id="JAE06727.1"/>
    </source>
</evidence>
<accession>A0A0A9F317</accession>
<dbReference type="EMBL" id="GBRH01191169">
    <property type="protein sequence ID" value="JAE06727.1"/>
    <property type="molecule type" value="Transcribed_RNA"/>
</dbReference>
<protein>
    <submittedName>
        <fullName evidence="1">Uncharacterized protein</fullName>
    </submittedName>
</protein>
<dbReference type="AlphaFoldDB" id="A0A0A9F317"/>
<name>A0A0A9F317_ARUDO</name>